<gene>
    <name evidence="2" type="ORF">CHARACLAT_027384</name>
</gene>
<evidence type="ECO:0000313" key="3">
    <source>
        <dbReference type="Proteomes" id="UP001352852"/>
    </source>
</evidence>
<evidence type="ECO:0000313" key="2">
    <source>
        <dbReference type="EMBL" id="MED6275528.1"/>
    </source>
</evidence>
<accession>A0ABU7DKB0</accession>
<proteinExistence type="predicted"/>
<sequence length="106" mass="11682">MGLIKINMHSRATKGSFQPPGGQHKKVEAISTDRISLDQRIFLETGYSQKNTWLTQAQDAAKQANEGKSIVCAQARPNLLLIETAFENFVNGTKSKTNESDMACLL</sequence>
<feature type="region of interest" description="Disordered" evidence="1">
    <location>
        <begin position="6"/>
        <end position="28"/>
    </location>
</feature>
<reference evidence="2 3" key="1">
    <citation type="submission" date="2021-06" db="EMBL/GenBank/DDBJ databases">
        <authorList>
            <person name="Palmer J.M."/>
        </authorList>
    </citation>
    <scope>NUCLEOTIDE SEQUENCE [LARGE SCALE GENOMIC DNA]</scope>
    <source>
        <strain evidence="2 3">CL_MEX2019</strain>
        <tissue evidence="2">Muscle</tissue>
    </source>
</reference>
<organism evidence="2 3">
    <name type="scientific">Characodon lateralis</name>
    <dbReference type="NCBI Taxonomy" id="208331"/>
    <lineage>
        <taxon>Eukaryota</taxon>
        <taxon>Metazoa</taxon>
        <taxon>Chordata</taxon>
        <taxon>Craniata</taxon>
        <taxon>Vertebrata</taxon>
        <taxon>Euteleostomi</taxon>
        <taxon>Actinopterygii</taxon>
        <taxon>Neopterygii</taxon>
        <taxon>Teleostei</taxon>
        <taxon>Neoteleostei</taxon>
        <taxon>Acanthomorphata</taxon>
        <taxon>Ovalentaria</taxon>
        <taxon>Atherinomorphae</taxon>
        <taxon>Cyprinodontiformes</taxon>
        <taxon>Goodeidae</taxon>
        <taxon>Characodon</taxon>
    </lineage>
</organism>
<dbReference type="EMBL" id="JAHUTJ010028039">
    <property type="protein sequence ID" value="MED6275528.1"/>
    <property type="molecule type" value="Genomic_DNA"/>
</dbReference>
<keyword evidence="3" id="KW-1185">Reference proteome</keyword>
<evidence type="ECO:0000256" key="1">
    <source>
        <dbReference type="SAM" id="MobiDB-lite"/>
    </source>
</evidence>
<dbReference type="Proteomes" id="UP001352852">
    <property type="component" value="Unassembled WGS sequence"/>
</dbReference>
<name>A0ABU7DKB0_9TELE</name>
<comment type="caution">
    <text evidence="2">The sequence shown here is derived from an EMBL/GenBank/DDBJ whole genome shotgun (WGS) entry which is preliminary data.</text>
</comment>
<protein>
    <submittedName>
        <fullName evidence="2">Uncharacterized protein</fullName>
    </submittedName>
</protein>